<sequence>MDLRLRPGREHDTTALREHAEMLPALREWTGDDLPVLADLGYEGEAATFLLPIRKPADGALTDDQRQLNWLQAYARARAEQANSLLKTTFKALRRVSLSPDIIGAIVAAALVLLHIEHGRTT</sequence>
<reference evidence="4 5" key="1">
    <citation type="submission" date="2021-01" db="EMBL/GenBank/DDBJ databases">
        <title>Whole genome shotgun sequence of Catellatospora bangladeshensis NBRC 107357.</title>
        <authorList>
            <person name="Komaki H."/>
            <person name="Tamura T."/>
        </authorList>
    </citation>
    <scope>NUCLEOTIDE SEQUENCE [LARGE SCALE GENOMIC DNA]</scope>
    <source>
        <strain evidence="4 5">NBRC 107357</strain>
    </source>
</reference>
<name>A0A8J3JSF7_9ACTN</name>
<dbReference type="AlphaFoldDB" id="A0A8J3JSF7"/>
<dbReference type="Pfam" id="PF13359">
    <property type="entry name" value="DDE_Tnp_4"/>
    <property type="match status" value="1"/>
</dbReference>
<keyword evidence="5" id="KW-1185">Reference proteome</keyword>
<organism evidence="4 5">
    <name type="scientific">Catellatospora bangladeshensis</name>
    <dbReference type="NCBI Taxonomy" id="310355"/>
    <lineage>
        <taxon>Bacteria</taxon>
        <taxon>Bacillati</taxon>
        <taxon>Actinomycetota</taxon>
        <taxon>Actinomycetes</taxon>
        <taxon>Micromonosporales</taxon>
        <taxon>Micromonosporaceae</taxon>
        <taxon>Catellatospora</taxon>
    </lineage>
</organism>
<feature type="domain" description="DDE Tnp4" evidence="3">
    <location>
        <begin position="6"/>
        <end position="113"/>
    </location>
</feature>
<protein>
    <recommendedName>
        <fullName evidence="3">DDE Tnp4 domain-containing protein</fullName>
    </recommendedName>
</protein>
<comment type="caution">
    <text evidence="4">The sequence shown here is derived from an EMBL/GenBank/DDBJ whole genome shotgun (WGS) entry which is preliminary data.</text>
</comment>
<dbReference type="Proteomes" id="UP000601223">
    <property type="component" value="Unassembled WGS sequence"/>
</dbReference>
<accession>A0A8J3JSF7</accession>
<gene>
    <name evidence="4" type="ORF">Cba03nite_56490</name>
</gene>
<keyword evidence="2" id="KW-0479">Metal-binding</keyword>
<comment type="cofactor">
    <cofactor evidence="1">
        <name>a divalent metal cation</name>
        <dbReference type="ChEBI" id="CHEBI:60240"/>
    </cofactor>
</comment>
<evidence type="ECO:0000256" key="1">
    <source>
        <dbReference type="ARBA" id="ARBA00001968"/>
    </source>
</evidence>
<evidence type="ECO:0000256" key="2">
    <source>
        <dbReference type="ARBA" id="ARBA00022723"/>
    </source>
</evidence>
<proteinExistence type="predicted"/>
<evidence type="ECO:0000259" key="3">
    <source>
        <dbReference type="Pfam" id="PF13359"/>
    </source>
</evidence>
<evidence type="ECO:0000313" key="4">
    <source>
        <dbReference type="EMBL" id="GIF84300.1"/>
    </source>
</evidence>
<dbReference type="GO" id="GO:0046872">
    <property type="term" value="F:metal ion binding"/>
    <property type="evidence" value="ECO:0007669"/>
    <property type="project" value="UniProtKB-KW"/>
</dbReference>
<dbReference type="EMBL" id="BONF01000036">
    <property type="protein sequence ID" value="GIF84300.1"/>
    <property type="molecule type" value="Genomic_DNA"/>
</dbReference>
<evidence type="ECO:0000313" key="5">
    <source>
        <dbReference type="Proteomes" id="UP000601223"/>
    </source>
</evidence>
<dbReference type="InterPro" id="IPR027806">
    <property type="entry name" value="HARBI1_dom"/>
</dbReference>